<comment type="caution">
    <text evidence="2">The sequence shown here is derived from an EMBL/GenBank/DDBJ whole genome shotgun (WGS) entry which is preliminary data.</text>
</comment>
<evidence type="ECO:0000313" key="3">
    <source>
        <dbReference type="Proteomes" id="UP000001396"/>
    </source>
</evidence>
<accession>D3AVP5</accession>
<evidence type="ECO:0000313" key="2">
    <source>
        <dbReference type="EMBL" id="EFA86368.1"/>
    </source>
</evidence>
<evidence type="ECO:0008006" key="4">
    <source>
        <dbReference type="Google" id="ProtNLM"/>
    </source>
</evidence>
<proteinExistence type="predicted"/>
<organism evidence="2 3">
    <name type="scientific">Heterostelium pallidum (strain ATCC 26659 / Pp 5 / PN500)</name>
    <name type="common">Cellular slime mold</name>
    <name type="synonym">Polysphondylium pallidum</name>
    <dbReference type="NCBI Taxonomy" id="670386"/>
    <lineage>
        <taxon>Eukaryota</taxon>
        <taxon>Amoebozoa</taxon>
        <taxon>Evosea</taxon>
        <taxon>Eumycetozoa</taxon>
        <taxon>Dictyostelia</taxon>
        <taxon>Acytosteliales</taxon>
        <taxon>Acytosteliaceae</taxon>
        <taxon>Heterostelium</taxon>
    </lineage>
</organism>
<sequence length="139" mass="16154">MTNHCSQHNKPHEFICYDCNKFMCSRYLSELNVNNNNKVVDDDNTEESKFNINAKIILDSLWSKMKSSTSEYDSIPTTENEIKQFFSQLHQYLIVEEHKLKKSMNRKIVIKQLDNNNINDNTTSTSNIQSSALPDTTDI</sequence>
<dbReference type="GeneID" id="31355694"/>
<protein>
    <recommendedName>
        <fullName evidence="4">B box-type domain-containing protein</fullName>
    </recommendedName>
</protein>
<reference evidence="2 3" key="1">
    <citation type="journal article" date="2011" name="Genome Res.">
        <title>Phylogeny-wide analysis of social amoeba genomes highlights ancient origins for complex intercellular communication.</title>
        <authorList>
            <person name="Heidel A.J."/>
            <person name="Lawal H.M."/>
            <person name="Felder M."/>
            <person name="Schilde C."/>
            <person name="Helps N.R."/>
            <person name="Tunggal B."/>
            <person name="Rivero F."/>
            <person name="John U."/>
            <person name="Schleicher M."/>
            <person name="Eichinger L."/>
            <person name="Platzer M."/>
            <person name="Noegel A.A."/>
            <person name="Schaap P."/>
            <person name="Gloeckner G."/>
        </authorList>
    </citation>
    <scope>NUCLEOTIDE SEQUENCE [LARGE SCALE GENOMIC DNA]</scope>
    <source>
        <strain evidence="3">ATCC 26659 / Pp 5 / PN500</strain>
    </source>
</reference>
<dbReference type="InParanoid" id="D3AVP5"/>
<name>D3AVP5_HETP5</name>
<dbReference type="RefSeq" id="XP_020438473.1">
    <property type="nucleotide sequence ID" value="XM_020571199.1"/>
</dbReference>
<evidence type="ECO:0000256" key="1">
    <source>
        <dbReference type="SAM" id="MobiDB-lite"/>
    </source>
</evidence>
<dbReference type="AlphaFoldDB" id="D3AVP5"/>
<dbReference type="Proteomes" id="UP000001396">
    <property type="component" value="Unassembled WGS sequence"/>
</dbReference>
<dbReference type="SUPFAM" id="SSF57845">
    <property type="entry name" value="B-box zinc-binding domain"/>
    <property type="match status" value="1"/>
</dbReference>
<feature type="compositionally biased region" description="Polar residues" evidence="1">
    <location>
        <begin position="129"/>
        <end position="139"/>
    </location>
</feature>
<dbReference type="EMBL" id="ADBJ01000002">
    <property type="protein sequence ID" value="EFA86368.1"/>
    <property type="molecule type" value="Genomic_DNA"/>
</dbReference>
<gene>
    <name evidence="2" type="ORF">PPL_00160</name>
</gene>
<feature type="compositionally biased region" description="Low complexity" evidence="1">
    <location>
        <begin position="119"/>
        <end position="128"/>
    </location>
</feature>
<feature type="region of interest" description="Disordered" evidence="1">
    <location>
        <begin position="119"/>
        <end position="139"/>
    </location>
</feature>
<keyword evidence="3" id="KW-1185">Reference proteome</keyword>